<accession>A0A1M6Y785</accession>
<organism evidence="1 2">
    <name type="scientific">Chryseobacterium polytrichastri</name>
    <dbReference type="NCBI Taxonomy" id="1302687"/>
    <lineage>
        <taxon>Bacteria</taxon>
        <taxon>Pseudomonadati</taxon>
        <taxon>Bacteroidota</taxon>
        <taxon>Flavobacteriia</taxon>
        <taxon>Flavobacteriales</taxon>
        <taxon>Weeksellaceae</taxon>
        <taxon>Chryseobacterium group</taxon>
        <taxon>Chryseobacterium</taxon>
    </lineage>
</organism>
<gene>
    <name evidence="1" type="ORF">SAMN05444267_1012105</name>
</gene>
<name>A0A1M6Y785_9FLAO</name>
<protein>
    <submittedName>
        <fullName evidence="1">Uncharacterized protein</fullName>
    </submittedName>
</protein>
<evidence type="ECO:0000313" key="1">
    <source>
        <dbReference type="EMBL" id="SHL13875.1"/>
    </source>
</evidence>
<dbReference type="STRING" id="1302687.SAMN05444267_1012105"/>
<dbReference type="EMBL" id="FRAV01000012">
    <property type="protein sequence ID" value="SHL13875.1"/>
    <property type="molecule type" value="Genomic_DNA"/>
</dbReference>
<dbReference type="AlphaFoldDB" id="A0A1M6Y785"/>
<dbReference type="Proteomes" id="UP000184364">
    <property type="component" value="Unassembled WGS sequence"/>
</dbReference>
<keyword evidence="2" id="KW-1185">Reference proteome</keyword>
<evidence type="ECO:0000313" key="2">
    <source>
        <dbReference type="Proteomes" id="UP000184364"/>
    </source>
</evidence>
<reference evidence="2" key="1">
    <citation type="submission" date="2016-11" db="EMBL/GenBank/DDBJ databases">
        <authorList>
            <person name="Varghese N."/>
            <person name="Submissions S."/>
        </authorList>
    </citation>
    <scope>NUCLEOTIDE SEQUENCE [LARGE SCALE GENOMIC DNA]</scope>
    <source>
        <strain evidence="2">DSM 26899</strain>
    </source>
</reference>
<sequence>MLRWFSILCSMIYILATTNVAEVLKVPVFIEHLMEYEGNFMEFMVEHYDNHKPDSDWNTDQKLPFINPPVVLMIHAQLPQITFHFEQIKEFKVSQKTTSYQEKDFSNTYLSRIFQPPRFC</sequence>
<proteinExistence type="predicted"/>